<evidence type="ECO:0000313" key="3">
    <source>
        <dbReference type="Proteomes" id="UP000814243"/>
    </source>
</evidence>
<organism evidence="2 3">
    <name type="scientific">Spodoptera exigua</name>
    <name type="common">Beet armyworm</name>
    <name type="synonym">Noctua fulgens</name>
    <dbReference type="NCBI Taxonomy" id="7107"/>
    <lineage>
        <taxon>Eukaryota</taxon>
        <taxon>Metazoa</taxon>
        <taxon>Ecdysozoa</taxon>
        <taxon>Arthropoda</taxon>
        <taxon>Hexapoda</taxon>
        <taxon>Insecta</taxon>
        <taxon>Pterygota</taxon>
        <taxon>Neoptera</taxon>
        <taxon>Endopterygota</taxon>
        <taxon>Lepidoptera</taxon>
        <taxon>Glossata</taxon>
        <taxon>Ditrysia</taxon>
        <taxon>Noctuoidea</taxon>
        <taxon>Noctuidae</taxon>
        <taxon>Amphipyrinae</taxon>
        <taxon>Spodoptera</taxon>
    </lineage>
</organism>
<name>A0A922MEU8_SPOEX</name>
<feature type="region of interest" description="Disordered" evidence="1">
    <location>
        <begin position="1"/>
        <end position="101"/>
    </location>
</feature>
<gene>
    <name evidence="2" type="ORF">HF086_017884</name>
</gene>
<dbReference type="EMBL" id="JACEFF010000561">
    <property type="protein sequence ID" value="KAH9635318.1"/>
    <property type="molecule type" value="Genomic_DNA"/>
</dbReference>
<comment type="caution">
    <text evidence="2">The sequence shown here is derived from an EMBL/GenBank/DDBJ whole genome shotgun (WGS) entry which is preliminary data.</text>
</comment>
<dbReference type="Proteomes" id="UP000814243">
    <property type="component" value="Unassembled WGS sequence"/>
</dbReference>
<proteinExistence type="predicted"/>
<sequence>MCEQRRQEALAAAAAARGRGGPPPRRARSPRSTRSPSGCRASRAPCDSHTRYHPTRSPPSTTTNSTDCAEEWWSGAEGAGAWSGDELSPERDFYVDDKGNY</sequence>
<protein>
    <submittedName>
        <fullName evidence="2">Uncharacterized protein</fullName>
    </submittedName>
</protein>
<reference evidence="2" key="1">
    <citation type="journal article" date="2021" name="G3 (Bethesda)">
        <title>Genome and transcriptome analysis of the beet armyworm Spodoptera exigua reveals targets for pest control. .</title>
        <authorList>
            <person name="Simon S."/>
            <person name="Breeschoten T."/>
            <person name="Jansen H.J."/>
            <person name="Dirks R.P."/>
            <person name="Schranz M.E."/>
            <person name="Ros V.I.D."/>
        </authorList>
    </citation>
    <scope>NUCLEOTIDE SEQUENCE</scope>
    <source>
        <strain evidence="2">TB_SE_WUR_2020</strain>
    </source>
</reference>
<evidence type="ECO:0000313" key="2">
    <source>
        <dbReference type="EMBL" id="KAH9635318.1"/>
    </source>
</evidence>
<feature type="compositionally biased region" description="Basic and acidic residues" evidence="1">
    <location>
        <begin position="88"/>
        <end position="101"/>
    </location>
</feature>
<feature type="compositionally biased region" description="Low complexity" evidence="1">
    <location>
        <begin position="58"/>
        <end position="84"/>
    </location>
</feature>
<accession>A0A922MEU8</accession>
<evidence type="ECO:0000256" key="1">
    <source>
        <dbReference type="SAM" id="MobiDB-lite"/>
    </source>
</evidence>
<dbReference type="AlphaFoldDB" id="A0A922MEU8"/>